<feature type="non-terminal residue" evidence="2">
    <location>
        <position position="91"/>
    </location>
</feature>
<feature type="non-terminal residue" evidence="2">
    <location>
        <position position="1"/>
    </location>
</feature>
<dbReference type="EMBL" id="WNYA01075331">
    <property type="protein sequence ID" value="KAG8535200.1"/>
    <property type="molecule type" value="Genomic_DNA"/>
</dbReference>
<dbReference type="Proteomes" id="UP000824782">
    <property type="component" value="Unassembled WGS sequence"/>
</dbReference>
<evidence type="ECO:0000313" key="3">
    <source>
        <dbReference type="Proteomes" id="UP000824782"/>
    </source>
</evidence>
<evidence type="ECO:0000256" key="1">
    <source>
        <dbReference type="SAM" id="MobiDB-lite"/>
    </source>
</evidence>
<dbReference type="AlphaFoldDB" id="A0AAV6YKF3"/>
<feature type="compositionally biased region" description="Basic and acidic residues" evidence="1">
    <location>
        <begin position="17"/>
        <end position="33"/>
    </location>
</feature>
<name>A0AAV6YKF3_ENGPU</name>
<feature type="compositionally biased region" description="Basic and acidic residues" evidence="1">
    <location>
        <begin position="56"/>
        <end position="81"/>
    </location>
</feature>
<proteinExistence type="predicted"/>
<evidence type="ECO:0000313" key="2">
    <source>
        <dbReference type="EMBL" id="KAG8535200.1"/>
    </source>
</evidence>
<feature type="region of interest" description="Disordered" evidence="1">
    <location>
        <begin position="1"/>
        <end position="91"/>
    </location>
</feature>
<accession>A0AAV6YKF3</accession>
<reference evidence="2" key="1">
    <citation type="thesis" date="2020" institute="ProQuest LLC" country="789 East Eisenhower Parkway, Ann Arbor, MI, USA">
        <title>Comparative Genomics and Chromosome Evolution.</title>
        <authorList>
            <person name="Mudd A.B."/>
        </authorList>
    </citation>
    <scope>NUCLEOTIDE SEQUENCE</scope>
    <source>
        <strain evidence="2">237g6f4</strain>
        <tissue evidence="2">Blood</tissue>
    </source>
</reference>
<sequence length="91" mass="10098">HRRTREAQEEAQTPEGEGERKEEKQAAPRETRPRNGSATINQPAGGGSKNPSLQQEMEKREEGERTRRGEGAETPQSRRNDPTGPEAHTPA</sequence>
<gene>
    <name evidence="2" type="ORF">GDO81_029211</name>
</gene>
<protein>
    <submittedName>
        <fullName evidence="2">Uncharacterized protein</fullName>
    </submittedName>
</protein>
<organism evidence="2 3">
    <name type="scientific">Engystomops pustulosus</name>
    <name type="common">Tungara frog</name>
    <name type="synonym">Physalaemus pustulosus</name>
    <dbReference type="NCBI Taxonomy" id="76066"/>
    <lineage>
        <taxon>Eukaryota</taxon>
        <taxon>Metazoa</taxon>
        <taxon>Chordata</taxon>
        <taxon>Craniata</taxon>
        <taxon>Vertebrata</taxon>
        <taxon>Euteleostomi</taxon>
        <taxon>Amphibia</taxon>
        <taxon>Batrachia</taxon>
        <taxon>Anura</taxon>
        <taxon>Neobatrachia</taxon>
        <taxon>Hyloidea</taxon>
        <taxon>Leptodactylidae</taxon>
        <taxon>Leiuperinae</taxon>
        <taxon>Engystomops</taxon>
    </lineage>
</organism>
<comment type="caution">
    <text evidence="2">The sequence shown here is derived from an EMBL/GenBank/DDBJ whole genome shotgun (WGS) entry which is preliminary data.</text>
</comment>
<keyword evidence="3" id="KW-1185">Reference proteome</keyword>